<proteinExistence type="predicted"/>
<dbReference type="Proteomes" id="UP000028981">
    <property type="component" value="Unassembled WGS sequence"/>
</dbReference>
<reference evidence="1 2" key="1">
    <citation type="submission" date="2014-08" db="EMBL/GenBank/DDBJ databases">
        <authorList>
            <person name="Hassan Y.I."/>
            <person name="Lepp D."/>
            <person name="Zhou T."/>
        </authorList>
    </citation>
    <scope>NUCLEOTIDE SEQUENCE [LARGE SCALE GENOMIC DNA]</scope>
    <source>
        <strain evidence="1 2">IFO13584</strain>
    </source>
</reference>
<evidence type="ECO:0000313" key="2">
    <source>
        <dbReference type="Proteomes" id="UP000028981"/>
    </source>
</evidence>
<dbReference type="OrthoDB" id="9804158at2"/>
<dbReference type="EMBL" id="JQGC01000015">
    <property type="protein sequence ID" value="KFL30156.1"/>
    <property type="molecule type" value="Genomic_DNA"/>
</dbReference>
<dbReference type="InterPro" id="IPR009273">
    <property type="entry name" value="DUF930"/>
</dbReference>
<name>A0A087LZV3_9HYPH</name>
<comment type="caution">
    <text evidence="1">The sequence shown here is derived from an EMBL/GenBank/DDBJ whole genome shotgun (WGS) entry which is preliminary data.</text>
</comment>
<dbReference type="AlphaFoldDB" id="A0A087LZV3"/>
<protein>
    <recommendedName>
        <fullName evidence="3">DUF930 domain-containing protein</fullName>
    </recommendedName>
</protein>
<gene>
    <name evidence="1" type="ORF">JP75_16305</name>
</gene>
<organism evidence="1 2">
    <name type="scientific">Devosia riboflavina</name>
    <dbReference type="NCBI Taxonomy" id="46914"/>
    <lineage>
        <taxon>Bacteria</taxon>
        <taxon>Pseudomonadati</taxon>
        <taxon>Pseudomonadota</taxon>
        <taxon>Alphaproteobacteria</taxon>
        <taxon>Hyphomicrobiales</taxon>
        <taxon>Devosiaceae</taxon>
        <taxon>Devosia</taxon>
    </lineage>
</organism>
<dbReference type="RefSeq" id="WP_035084785.1">
    <property type="nucleotide sequence ID" value="NZ_JQGC01000015.1"/>
</dbReference>
<evidence type="ECO:0000313" key="1">
    <source>
        <dbReference type="EMBL" id="KFL30156.1"/>
    </source>
</evidence>
<keyword evidence="2" id="KW-1185">Reference proteome</keyword>
<accession>A0A087LZV3</accession>
<evidence type="ECO:0008006" key="3">
    <source>
        <dbReference type="Google" id="ProtNLM"/>
    </source>
</evidence>
<sequence>MLAAIFWLSVPKPLPVPPSGAIIVDLIPEAEAPARPTAAAKMLSAPSLEVEPLAAPVENPEPREAPSAPEQGDGMTAATQFYAASILDDPVNSEVRENFPLLANEEQVIQLCNIEALEQLRETEPGEAPDALVGYAFDSIDVAGLDLVADGGAFRSHGTWRHIRYRCAVASDIRSVAAFEYVLGELVPESEWEAHFLNGTDE</sequence>
<dbReference type="Pfam" id="PF06059">
    <property type="entry name" value="DUF930"/>
    <property type="match status" value="1"/>
</dbReference>